<dbReference type="AlphaFoldDB" id="A0A927M109"/>
<organism evidence="2 3">
    <name type="scientific">Plantactinospora soyae</name>
    <dbReference type="NCBI Taxonomy" id="1544732"/>
    <lineage>
        <taxon>Bacteria</taxon>
        <taxon>Bacillati</taxon>
        <taxon>Actinomycetota</taxon>
        <taxon>Actinomycetes</taxon>
        <taxon>Micromonosporales</taxon>
        <taxon>Micromonosporaceae</taxon>
        <taxon>Plantactinospora</taxon>
    </lineage>
</organism>
<name>A0A927M109_9ACTN</name>
<feature type="region of interest" description="Disordered" evidence="1">
    <location>
        <begin position="53"/>
        <end position="76"/>
    </location>
</feature>
<dbReference type="Proteomes" id="UP000649753">
    <property type="component" value="Unassembled WGS sequence"/>
</dbReference>
<dbReference type="EMBL" id="JADBEB010000001">
    <property type="protein sequence ID" value="MBE1486142.1"/>
    <property type="molecule type" value="Genomic_DNA"/>
</dbReference>
<gene>
    <name evidence="2" type="ORF">H4W31_001780</name>
</gene>
<protein>
    <submittedName>
        <fullName evidence="2">Uncharacterized protein</fullName>
    </submittedName>
</protein>
<proteinExistence type="predicted"/>
<accession>A0A927M109</accession>
<comment type="caution">
    <text evidence="2">The sequence shown here is derived from an EMBL/GenBank/DDBJ whole genome shotgun (WGS) entry which is preliminary data.</text>
</comment>
<evidence type="ECO:0000313" key="3">
    <source>
        <dbReference type="Proteomes" id="UP000649753"/>
    </source>
</evidence>
<sequence length="76" mass="7602">MSETTLCLPCALAMRPPVTSPPHGCPGQVRLVAGTGQVRVVVCGCPVCWPDRSADDGSGQSVDHLGAGQEAEGGAG</sequence>
<keyword evidence="3" id="KW-1185">Reference proteome</keyword>
<evidence type="ECO:0000313" key="2">
    <source>
        <dbReference type="EMBL" id="MBE1486142.1"/>
    </source>
</evidence>
<evidence type="ECO:0000256" key="1">
    <source>
        <dbReference type="SAM" id="MobiDB-lite"/>
    </source>
</evidence>
<reference evidence="2" key="1">
    <citation type="submission" date="2020-10" db="EMBL/GenBank/DDBJ databases">
        <title>Sequencing the genomes of 1000 actinobacteria strains.</title>
        <authorList>
            <person name="Klenk H.-P."/>
        </authorList>
    </citation>
    <scope>NUCLEOTIDE SEQUENCE</scope>
    <source>
        <strain evidence="2">DSM 46832</strain>
    </source>
</reference>